<sequence length="126" mass="13819">MRNWILGLLILGLMGVLGSWPAMAEDDGGEVIFTRPIKAVIFSHERHVNMGLSCDDCHEGLFEMAAGTAEESGDFTMKSLYEGKYCGACHNGEMAFASNTKCTSCHIGVRGYNRLMGPKLEAHEHH</sequence>
<dbReference type="AlphaFoldDB" id="A0A6G7PWZ5"/>
<gene>
    <name evidence="1" type="ORF">G4V39_08000</name>
</gene>
<accession>A0A6G7PWZ5</accession>
<dbReference type="SUPFAM" id="SSF48695">
    <property type="entry name" value="Multiheme cytochromes"/>
    <property type="match status" value="1"/>
</dbReference>
<proteinExistence type="predicted"/>
<dbReference type="Proteomes" id="UP000502179">
    <property type="component" value="Chromosome"/>
</dbReference>
<dbReference type="PANTHER" id="PTHR39425:SF1">
    <property type="entry name" value="CYTOCHROME C7-LIKE DOMAIN-CONTAINING PROTEIN"/>
    <property type="match status" value="1"/>
</dbReference>
<keyword evidence="2" id="KW-1185">Reference proteome</keyword>
<reference evidence="1 2" key="1">
    <citation type="submission" date="2020-02" db="EMBL/GenBank/DDBJ databases">
        <title>Genome analysis of Thermosulfuriphilus ammonigenes ST65T, an anaerobic thermophilic chemolithoautotrophic bacterium isolated from a deep-sea hydrothermal vent.</title>
        <authorList>
            <person name="Slobodkina G."/>
            <person name="Allioux M."/>
            <person name="Merkel A."/>
            <person name="Alain K."/>
            <person name="Jebbar M."/>
            <person name="Slobodkin A."/>
        </authorList>
    </citation>
    <scope>NUCLEOTIDE SEQUENCE [LARGE SCALE GENOMIC DNA]</scope>
    <source>
        <strain evidence="1 2">ST65</strain>
    </source>
</reference>
<dbReference type="EMBL" id="CP048877">
    <property type="protein sequence ID" value="QIJ72215.1"/>
    <property type="molecule type" value="Genomic_DNA"/>
</dbReference>
<organism evidence="1 2">
    <name type="scientific">Thermosulfuriphilus ammonigenes</name>
    <dbReference type="NCBI Taxonomy" id="1936021"/>
    <lineage>
        <taxon>Bacteria</taxon>
        <taxon>Pseudomonadati</taxon>
        <taxon>Thermodesulfobacteriota</taxon>
        <taxon>Thermodesulfobacteria</taxon>
        <taxon>Thermodesulfobacteriales</taxon>
        <taxon>Thermodesulfobacteriaceae</taxon>
        <taxon>Thermosulfuriphilus</taxon>
    </lineage>
</organism>
<name>A0A6G7PWZ5_9BACT</name>
<evidence type="ECO:0000313" key="1">
    <source>
        <dbReference type="EMBL" id="QIJ72215.1"/>
    </source>
</evidence>
<protein>
    <submittedName>
        <fullName evidence="1">Cytochrome c3 family protein</fullName>
    </submittedName>
</protein>
<dbReference type="InterPro" id="IPR026352">
    <property type="entry name" value="Nanowire_3heme"/>
</dbReference>
<dbReference type="Pfam" id="PF14522">
    <property type="entry name" value="Cytochrome_C7"/>
    <property type="match status" value="1"/>
</dbReference>
<dbReference type="Gene3D" id="3.90.10.10">
    <property type="entry name" value="Cytochrome C3"/>
    <property type="match status" value="1"/>
</dbReference>
<dbReference type="NCBIfam" id="TIGR04257">
    <property type="entry name" value="nanowire_3heme"/>
    <property type="match status" value="1"/>
</dbReference>
<dbReference type="InterPro" id="IPR029467">
    <property type="entry name" value="Cyt_c7-like"/>
</dbReference>
<dbReference type="RefSeq" id="WP_166032433.1">
    <property type="nucleotide sequence ID" value="NZ_CP048877.1"/>
</dbReference>
<dbReference type="KEGG" id="tav:G4V39_08000"/>
<dbReference type="InterPro" id="IPR036280">
    <property type="entry name" value="Multihaem_cyt_sf"/>
</dbReference>
<evidence type="ECO:0000313" key="2">
    <source>
        <dbReference type="Proteomes" id="UP000502179"/>
    </source>
</evidence>
<dbReference type="PANTHER" id="PTHR39425">
    <property type="entry name" value="LIPOPROTEIN CYTOCHROME C"/>
    <property type="match status" value="1"/>
</dbReference>